<reference evidence="3" key="2">
    <citation type="submission" date="2025-08" db="UniProtKB">
        <authorList>
            <consortium name="RefSeq"/>
        </authorList>
    </citation>
    <scope>IDENTIFICATION</scope>
    <source>
        <tissue evidence="3">Leaf</tissue>
    </source>
</reference>
<evidence type="ECO:0000256" key="1">
    <source>
        <dbReference type="SAM" id="SignalP"/>
    </source>
</evidence>
<dbReference type="RefSeq" id="XP_018479063.2">
    <property type="nucleotide sequence ID" value="XM_018623561.2"/>
</dbReference>
<evidence type="ECO:0000313" key="2">
    <source>
        <dbReference type="Proteomes" id="UP000504610"/>
    </source>
</evidence>
<dbReference type="InterPro" id="IPR052806">
    <property type="entry name" value="Fasciclin-like_AGP"/>
</dbReference>
<keyword evidence="1" id="KW-0732">Signal</keyword>
<dbReference type="KEGG" id="rsz:108849967"/>
<dbReference type="GeneID" id="108849967"/>
<dbReference type="PANTHER" id="PTHR33985:SF5">
    <property type="entry name" value="FASCICLIN-LIKE ARABINOGALACTAN FAMILY PROTEIN"/>
    <property type="match status" value="1"/>
</dbReference>
<feature type="signal peptide" evidence="1">
    <location>
        <begin position="1"/>
        <end position="20"/>
    </location>
</feature>
<accession>A0A6J0N550</accession>
<keyword evidence="2" id="KW-1185">Reference proteome</keyword>
<organism evidence="2 3">
    <name type="scientific">Raphanus sativus</name>
    <name type="common">Radish</name>
    <name type="synonym">Raphanus raphanistrum var. sativus</name>
    <dbReference type="NCBI Taxonomy" id="3726"/>
    <lineage>
        <taxon>Eukaryota</taxon>
        <taxon>Viridiplantae</taxon>
        <taxon>Streptophyta</taxon>
        <taxon>Embryophyta</taxon>
        <taxon>Tracheophyta</taxon>
        <taxon>Spermatophyta</taxon>
        <taxon>Magnoliopsida</taxon>
        <taxon>eudicotyledons</taxon>
        <taxon>Gunneridae</taxon>
        <taxon>Pentapetalae</taxon>
        <taxon>rosids</taxon>
        <taxon>malvids</taxon>
        <taxon>Brassicales</taxon>
        <taxon>Brassicaceae</taxon>
        <taxon>Brassiceae</taxon>
        <taxon>Raphanus</taxon>
    </lineage>
</organism>
<dbReference type="PANTHER" id="PTHR33985">
    <property type="entry name" value="OS02G0491300 PROTEIN-RELATED"/>
    <property type="match status" value="1"/>
</dbReference>
<protein>
    <submittedName>
        <fullName evidence="3">Uncharacterized protein LOC108849967</fullName>
    </submittedName>
</protein>
<dbReference type="InterPro" id="IPR036378">
    <property type="entry name" value="FAS1_dom_sf"/>
</dbReference>
<sequence>MKKSYIIFLIFTVTLSLALADEVGNRTAESIAEEIISSLSQAKFEDWSAAFISTDDKIRGGVLPATLFIPVAATDEHLGDRNVAAYHVVPEKMEFADLLAKEDKTRIITLLAGCSILVGNTTEGGLTLDGVSVTEPDVFVDEFIAIHRIRLPLDFNRYGRMVDFNKPKPKKEVISRLEIEIFAVVIASSLAGIVHCLVSSRR</sequence>
<name>A0A6J0N550_RAPSA</name>
<dbReference type="AlphaFoldDB" id="A0A6J0N550"/>
<evidence type="ECO:0000313" key="3">
    <source>
        <dbReference type="RefSeq" id="XP_018479063.2"/>
    </source>
</evidence>
<dbReference type="SUPFAM" id="SSF82153">
    <property type="entry name" value="FAS1 domain"/>
    <property type="match status" value="1"/>
</dbReference>
<dbReference type="Proteomes" id="UP000504610">
    <property type="component" value="Chromosome 4"/>
</dbReference>
<feature type="chain" id="PRO_5040821377" evidence="1">
    <location>
        <begin position="21"/>
        <end position="202"/>
    </location>
</feature>
<dbReference type="OrthoDB" id="1100079at2759"/>
<gene>
    <name evidence="3" type="primary">LOC108849967</name>
</gene>
<reference evidence="2" key="1">
    <citation type="journal article" date="2019" name="Database">
        <title>The radish genome database (RadishGD): an integrated information resource for radish genomics.</title>
        <authorList>
            <person name="Yu H.J."/>
            <person name="Baek S."/>
            <person name="Lee Y.J."/>
            <person name="Cho A."/>
            <person name="Mun J.H."/>
        </authorList>
    </citation>
    <scope>NUCLEOTIDE SEQUENCE [LARGE SCALE GENOMIC DNA]</scope>
    <source>
        <strain evidence="2">cv. WK10039</strain>
    </source>
</reference>
<proteinExistence type="predicted"/>